<dbReference type="OrthoDB" id="8247678at2"/>
<keyword evidence="2" id="KW-1185">Reference proteome</keyword>
<reference evidence="1 2" key="1">
    <citation type="journal article" date="2014" name="Genome Announc.">
        <title>Genome Sequence of Afipia felis Strain 76713, Isolated in Hospital Water Using an Amoeba Co-Culture Procedure.</title>
        <authorList>
            <person name="Benamar S."/>
            <person name="La Scola B."/>
            <person name="Croce O."/>
        </authorList>
    </citation>
    <scope>NUCLEOTIDE SEQUENCE [LARGE SCALE GENOMIC DNA]</scope>
    <source>
        <strain evidence="1 2">76713</strain>
    </source>
</reference>
<dbReference type="Proteomes" id="UP000035762">
    <property type="component" value="Unassembled WGS sequence"/>
</dbReference>
<dbReference type="SUPFAM" id="SSF160272">
    <property type="entry name" value="Shew3726-like"/>
    <property type="match status" value="1"/>
</dbReference>
<evidence type="ECO:0000313" key="1">
    <source>
        <dbReference type="EMBL" id="CEG08660.1"/>
    </source>
</evidence>
<dbReference type="InterPro" id="IPR009962">
    <property type="entry name" value="DUF1488"/>
</dbReference>
<dbReference type="Gene3D" id="3.30.160.140">
    <property type="entry name" value="Shew3726-like"/>
    <property type="match status" value="1"/>
</dbReference>
<accession>A0A090MML0</accession>
<dbReference type="AlphaFoldDB" id="A0A090MML0"/>
<dbReference type="InterPro" id="IPR036692">
    <property type="entry name" value="Shew3726-like_sf"/>
</dbReference>
<organism evidence="1 2">
    <name type="scientific">Afipia felis</name>
    <name type="common">Cat scratch disease bacillus</name>
    <dbReference type="NCBI Taxonomy" id="1035"/>
    <lineage>
        <taxon>Bacteria</taxon>
        <taxon>Pseudomonadati</taxon>
        <taxon>Pseudomonadota</taxon>
        <taxon>Alphaproteobacteria</taxon>
        <taxon>Hyphomicrobiales</taxon>
        <taxon>Nitrobacteraceae</taxon>
        <taxon>Afipia</taxon>
    </lineage>
</organism>
<dbReference type="RefSeq" id="WP_009340568.1">
    <property type="nucleotide sequence ID" value="NZ_CCAZ020000001.1"/>
</dbReference>
<comment type="caution">
    <text evidence="1">The sequence shown here is derived from an EMBL/GenBank/DDBJ whole genome shotgun (WGS) entry which is preliminary data.</text>
</comment>
<dbReference type="EMBL" id="CCAZ020000001">
    <property type="protein sequence ID" value="CEG08660.1"/>
    <property type="molecule type" value="Genomic_DNA"/>
</dbReference>
<proteinExistence type="predicted"/>
<sequence length="99" mass="11217">MVLAQGEFKTYDSDRDVVRFTMKNGDAEVPCAISTSAMDNLDSPIKVSESQREAQFMRLRPRIEERAARKILDAEFEGRPAGIILRSIDFRTSDKLHVA</sequence>
<gene>
    <name evidence="1" type="ORF">BN961_02078</name>
</gene>
<protein>
    <recommendedName>
        <fullName evidence="3">DUF1488 domain-containing protein</fullName>
    </recommendedName>
</protein>
<evidence type="ECO:0008006" key="3">
    <source>
        <dbReference type="Google" id="ProtNLM"/>
    </source>
</evidence>
<dbReference type="Pfam" id="PF07369">
    <property type="entry name" value="DUF1488"/>
    <property type="match status" value="1"/>
</dbReference>
<name>A0A090MML0_AFIFE</name>
<evidence type="ECO:0000313" key="2">
    <source>
        <dbReference type="Proteomes" id="UP000035762"/>
    </source>
</evidence>
<dbReference type="STRING" id="1035.BN961_02078"/>